<dbReference type="InParanoid" id="A0A1X7UNC8"/>
<evidence type="ECO:0000256" key="1">
    <source>
        <dbReference type="SAM" id="Phobius"/>
    </source>
</evidence>
<keyword evidence="1" id="KW-0812">Transmembrane</keyword>
<dbReference type="EnsemblMetazoa" id="Aqu2.1.29151_001">
    <property type="protein sequence ID" value="Aqu2.1.29151_001"/>
    <property type="gene ID" value="Aqu2.1.29151"/>
</dbReference>
<protein>
    <submittedName>
        <fullName evidence="2">Uncharacterized protein</fullName>
    </submittedName>
</protein>
<dbReference type="AlphaFoldDB" id="A0A1X7UNC8"/>
<sequence length="82" mass="9350">FIITIFSLITLHIVIIFFSNCDIIKLLLNDMFLFTDAALGYKSITIVQLMRGESLDVKVSGVYRLLKNLKKLVLYLVVQVLS</sequence>
<feature type="transmembrane region" description="Helical" evidence="1">
    <location>
        <begin position="6"/>
        <end position="28"/>
    </location>
</feature>
<proteinExistence type="predicted"/>
<accession>A0A1X7UNC8</accession>
<name>A0A1X7UNC8_AMPQE</name>
<evidence type="ECO:0000313" key="2">
    <source>
        <dbReference type="EnsemblMetazoa" id="Aqu2.1.29151_001"/>
    </source>
</evidence>
<keyword evidence="1" id="KW-0472">Membrane</keyword>
<keyword evidence="1" id="KW-1133">Transmembrane helix</keyword>
<reference evidence="2" key="1">
    <citation type="submission" date="2017-05" db="UniProtKB">
        <authorList>
            <consortium name="EnsemblMetazoa"/>
        </authorList>
    </citation>
    <scope>IDENTIFICATION</scope>
</reference>
<organism evidence="2">
    <name type="scientific">Amphimedon queenslandica</name>
    <name type="common">Sponge</name>
    <dbReference type="NCBI Taxonomy" id="400682"/>
    <lineage>
        <taxon>Eukaryota</taxon>
        <taxon>Metazoa</taxon>
        <taxon>Porifera</taxon>
        <taxon>Demospongiae</taxon>
        <taxon>Heteroscleromorpha</taxon>
        <taxon>Haplosclerida</taxon>
        <taxon>Niphatidae</taxon>
        <taxon>Amphimedon</taxon>
    </lineage>
</organism>